<evidence type="ECO:0000259" key="1">
    <source>
        <dbReference type="Pfam" id="PF09994"/>
    </source>
</evidence>
<gene>
    <name evidence="2" type="ORF">ACHHYP_02629</name>
</gene>
<protein>
    <recommendedName>
        <fullName evidence="1">T6SS Phospholipase effector Tle1-like catalytic domain-containing protein</fullName>
    </recommendedName>
</protein>
<dbReference type="PANTHER" id="PTHR33840:SF1">
    <property type="entry name" value="TLE1 PHOSPHOLIPASE DOMAIN-CONTAINING PROTEIN"/>
    <property type="match status" value="1"/>
</dbReference>
<keyword evidence="3" id="KW-1185">Reference proteome</keyword>
<dbReference type="PANTHER" id="PTHR33840">
    <property type="match status" value="1"/>
</dbReference>
<dbReference type="Proteomes" id="UP000243579">
    <property type="component" value="Unassembled WGS sequence"/>
</dbReference>
<dbReference type="OrthoDB" id="59699at2759"/>
<dbReference type="STRING" id="1202772.A0A1V9Z5X1"/>
<dbReference type="InterPro" id="IPR018712">
    <property type="entry name" value="Tle1-like_cat"/>
</dbReference>
<dbReference type="EMBL" id="JNBR01000413">
    <property type="protein sequence ID" value="OQR93341.1"/>
    <property type="molecule type" value="Genomic_DNA"/>
</dbReference>
<comment type="caution">
    <text evidence="2">The sequence shown here is derived from an EMBL/GenBank/DDBJ whole genome shotgun (WGS) entry which is preliminary data.</text>
</comment>
<dbReference type="AlphaFoldDB" id="A0A1V9Z5X1"/>
<proteinExistence type="predicted"/>
<accession>A0A1V9Z5X1</accession>
<dbReference type="Pfam" id="PF09994">
    <property type="entry name" value="T6SS_Tle1-like_cat"/>
    <property type="match status" value="1"/>
</dbReference>
<evidence type="ECO:0000313" key="2">
    <source>
        <dbReference type="EMBL" id="OQR93341.1"/>
    </source>
</evidence>
<name>A0A1V9Z5X1_ACHHY</name>
<organism evidence="2 3">
    <name type="scientific">Achlya hypogyna</name>
    <name type="common">Oomycete</name>
    <name type="synonym">Protoachlya hypogyna</name>
    <dbReference type="NCBI Taxonomy" id="1202772"/>
    <lineage>
        <taxon>Eukaryota</taxon>
        <taxon>Sar</taxon>
        <taxon>Stramenopiles</taxon>
        <taxon>Oomycota</taxon>
        <taxon>Saprolegniomycetes</taxon>
        <taxon>Saprolegniales</taxon>
        <taxon>Achlyaceae</taxon>
        <taxon>Achlya</taxon>
    </lineage>
</organism>
<sequence>MSQPVKAVPKKIGLFLDGTWNEKTSQTNVWNLYMQMADSSFGHVHQVRKYFVGVGTGVGERIIGGLFTYGMTDIIRNAYLWLVEHYNAGDEIFVFGFSRGAWEVRALLGMIGSVGLMQPNSPLHVTQLWRRFERCNLPPTDPEAALSLHQLAVRAAAGSAITDNEDKWMLKHCKEITIAFVGLFDVVSAERHEFMHKDGADGRLVARVCHAMAIDEHRAAFQVEHCEDNHGDDNNAHRDHALMGFDWTEQRWFVGSHCNVGGSIPFDELHRLPLKWIRDCAERAGLAFRHDSELELDGQEHVRHSEQIYNSMSLAFKIVQLGRKHLRPIGAAGSLNETIDASVVERYQDTTMNYKPANLEAWAAATGVDLHTVTPAVLNVATGAPLVVKGTVAALG</sequence>
<reference evidence="2 3" key="1">
    <citation type="journal article" date="2014" name="Genome Biol. Evol.">
        <title>The secreted proteins of Achlya hypogyna and Thraustotheca clavata identify the ancestral oomycete secretome and reveal gene acquisitions by horizontal gene transfer.</title>
        <authorList>
            <person name="Misner I."/>
            <person name="Blouin N."/>
            <person name="Leonard G."/>
            <person name="Richards T.A."/>
            <person name="Lane C.E."/>
        </authorList>
    </citation>
    <scope>NUCLEOTIDE SEQUENCE [LARGE SCALE GENOMIC DNA]</scope>
    <source>
        <strain evidence="2 3">ATCC 48635</strain>
    </source>
</reference>
<feature type="domain" description="T6SS Phospholipase effector Tle1-like catalytic" evidence="1">
    <location>
        <begin position="10"/>
        <end position="277"/>
    </location>
</feature>
<evidence type="ECO:0000313" key="3">
    <source>
        <dbReference type="Proteomes" id="UP000243579"/>
    </source>
</evidence>